<proteinExistence type="predicted"/>
<protein>
    <submittedName>
        <fullName evidence="1">Uncharacterized protein</fullName>
    </submittedName>
</protein>
<keyword evidence="2" id="KW-1185">Reference proteome</keyword>
<accession>A0ABP0ZF25</accession>
<evidence type="ECO:0000313" key="2">
    <source>
        <dbReference type="Proteomes" id="UP001642487"/>
    </source>
</evidence>
<dbReference type="Proteomes" id="UP001642487">
    <property type="component" value="Chromosome 9"/>
</dbReference>
<sequence>MFTVIVFGFKRHLQIKIYDNRVKRDITFDNCLEVPIVGRSGGLMLLWNNDVDANVQPFLASHIDIVKIVNSMWSGHGNIDANEFCKISRFCLEKLAYWNHGRLNGSLKGGIARKEQEIQEISNQALPNWHYNMIKVEKELEQFSEEEEIYWKQRSRED</sequence>
<name>A0ABP0ZF25_9ROSI</name>
<dbReference type="EMBL" id="OZ021743">
    <property type="protein sequence ID" value="CAK9329991.1"/>
    <property type="molecule type" value="Genomic_DNA"/>
</dbReference>
<gene>
    <name evidence="1" type="ORF">CITCOLO1_LOCUS22471</name>
</gene>
<organism evidence="1 2">
    <name type="scientific">Citrullus colocynthis</name>
    <name type="common">colocynth</name>
    <dbReference type="NCBI Taxonomy" id="252529"/>
    <lineage>
        <taxon>Eukaryota</taxon>
        <taxon>Viridiplantae</taxon>
        <taxon>Streptophyta</taxon>
        <taxon>Embryophyta</taxon>
        <taxon>Tracheophyta</taxon>
        <taxon>Spermatophyta</taxon>
        <taxon>Magnoliopsida</taxon>
        <taxon>eudicotyledons</taxon>
        <taxon>Gunneridae</taxon>
        <taxon>Pentapetalae</taxon>
        <taxon>rosids</taxon>
        <taxon>fabids</taxon>
        <taxon>Cucurbitales</taxon>
        <taxon>Cucurbitaceae</taxon>
        <taxon>Benincaseae</taxon>
        <taxon>Citrullus</taxon>
    </lineage>
</organism>
<evidence type="ECO:0000313" key="1">
    <source>
        <dbReference type="EMBL" id="CAK9329991.1"/>
    </source>
</evidence>
<reference evidence="1 2" key="1">
    <citation type="submission" date="2024-03" db="EMBL/GenBank/DDBJ databases">
        <authorList>
            <person name="Gkanogiannis A."/>
            <person name="Becerra Lopez-Lavalle L."/>
        </authorList>
    </citation>
    <scope>NUCLEOTIDE SEQUENCE [LARGE SCALE GENOMIC DNA]</scope>
</reference>